<dbReference type="EMBL" id="BMGM01000001">
    <property type="protein sequence ID" value="GGE25762.1"/>
    <property type="molecule type" value="Genomic_DNA"/>
</dbReference>
<gene>
    <name evidence="1" type="ORF">GCM10010832_03140</name>
</gene>
<dbReference type="RefSeq" id="WP_188457320.1">
    <property type="nucleotide sequence ID" value="NZ_BMGM01000001.1"/>
</dbReference>
<evidence type="ECO:0000313" key="2">
    <source>
        <dbReference type="Proteomes" id="UP000599179"/>
    </source>
</evidence>
<protein>
    <recommendedName>
        <fullName evidence="3">DUF2490 domain-containing protein</fullName>
    </recommendedName>
</protein>
<proteinExistence type="predicted"/>
<evidence type="ECO:0008006" key="3">
    <source>
        <dbReference type="Google" id="ProtNLM"/>
    </source>
</evidence>
<evidence type="ECO:0000313" key="1">
    <source>
        <dbReference type="EMBL" id="GGE25762.1"/>
    </source>
</evidence>
<dbReference type="Proteomes" id="UP000599179">
    <property type="component" value="Unassembled WGS sequence"/>
</dbReference>
<reference evidence="2" key="1">
    <citation type="journal article" date="2019" name="Int. J. Syst. Evol. Microbiol.">
        <title>The Global Catalogue of Microorganisms (GCM) 10K type strain sequencing project: providing services to taxonomists for standard genome sequencing and annotation.</title>
        <authorList>
            <consortium name="The Broad Institute Genomics Platform"/>
            <consortium name="The Broad Institute Genome Sequencing Center for Infectious Disease"/>
            <person name="Wu L."/>
            <person name="Ma J."/>
        </authorList>
    </citation>
    <scope>NUCLEOTIDE SEQUENCE [LARGE SCALE GENOMIC DNA]</scope>
    <source>
        <strain evidence="2">CGMCC 1.12931</strain>
    </source>
</reference>
<keyword evidence="2" id="KW-1185">Reference proteome</keyword>
<sequence length="202" mass="23215">MIKQTYWVLGIVLLFGFSAKAQQFVESWDNTPNLERHQLTLNLINPGIRYELGLIKNVSLSSGINSALAYYSEGYTFGFAWHTQIRYYHNFKKRYDLEKNVMGNSANFVSFARTVFFQPIQITTDLDFDKNGSITFYGPTYGFQRTNSKNLNITAELGYGWYDAYGVFNSANEYASGHGFLLNITIGWVPTNRKSRKPIKFN</sequence>
<accession>A0ABQ1SBP0</accession>
<comment type="caution">
    <text evidence="1">The sequence shown here is derived from an EMBL/GenBank/DDBJ whole genome shotgun (WGS) entry which is preliminary data.</text>
</comment>
<organism evidence="1 2">
    <name type="scientific">Psychroflexus planctonicus</name>
    <dbReference type="NCBI Taxonomy" id="1526575"/>
    <lineage>
        <taxon>Bacteria</taxon>
        <taxon>Pseudomonadati</taxon>
        <taxon>Bacteroidota</taxon>
        <taxon>Flavobacteriia</taxon>
        <taxon>Flavobacteriales</taxon>
        <taxon>Flavobacteriaceae</taxon>
        <taxon>Psychroflexus</taxon>
    </lineage>
</organism>
<name>A0ABQ1SBP0_9FLAO</name>